<dbReference type="KEGG" id="lae:LBAT_0957"/>
<accession>A0A0D6A3N3</accession>
<protein>
    <recommendedName>
        <fullName evidence="4">D-alanyl-D-alanine carboxypeptidase</fullName>
    </recommendedName>
</protein>
<keyword evidence="3" id="KW-1185">Reference proteome</keyword>
<feature type="chain" id="PRO_5002300755" description="D-alanyl-D-alanine carboxypeptidase" evidence="1">
    <location>
        <begin position="29"/>
        <end position="222"/>
    </location>
</feature>
<organism evidence="2 3">
    <name type="scientific">Lactobacillus acetotolerans</name>
    <dbReference type="NCBI Taxonomy" id="1600"/>
    <lineage>
        <taxon>Bacteria</taxon>
        <taxon>Bacillati</taxon>
        <taxon>Bacillota</taxon>
        <taxon>Bacilli</taxon>
        <taxon>Lactobacillales</taxon>
        <taxon>Lactobacillaceae</taxon>
        <taxon>Lactobacillus</taxon>
    </lineage>
</organism>
<keyword evidence="1" id="KW-0732">Signal</keyword>
<feature type="signal peptide" evidence="1">
    <location>
        <begin position="1"/>
        <end position="28"/>
    </location>
</feature>
<dbReference type="PATRIC" id="fig|1600.4.peg.980"/>
<dbReference type="EMBL" id="AP014808">
    <property type="protein sequence ID" value="BAQ57346.1"/>
    <property type="molecule type" value="Genomic_DNA"/>
</dbReference>
<sequence>MKFSLKTLTYLSIAALSLISASAMPVNAAVTNNSHQINTNKQVINKKTHENVKFSQQLAKEGYTFRLTPGNSDQGLQKKVAGLNNPHMKRSTLKKLIKNKTNFKVYRVWEYKNGLMYKAVSKSGKYRGWVDDTTLYNKHYTDKSLQPVIKMEKKAINVLGGAPTTTKVNRERSRRYLNKALMNAQQLHGKERKIAINSVKQTKSYVKTFNVARTPTLLWQKI</sequence>
<dbReference type="Proteomes" id="UP000035709">
    <property type="component" value="Chromosome"/>
</dbReference>
<dbReference type="OrthoDB" id="2328494at2"/>
<proteinExistence type="predicted"/>
<name>A0A0D6A3N3_9LACO</name>
<dbReference type="AlphaFoldDB" id="A0A0D6A3N3"/>
<evidence type="ECO:0000256" key="1">
    <source>
        <dbReference type="SAM" id="SignalP"/>
    </source>
</evidence>
<evidence type="ECO:0000313" key="2">
    <source>
        <dbReference type="EMBL" id="BAQ57346.1"/>
    </source>
</evidence>
<dbReference type="RefSeq" id="WP_060459504.1">
    <property type="nucleotide sequence ID" value="NZ_AP014808.1"/>
</dbReference>
<evidence type="ECO:0008006" key="4">
    <source>
        <dbReference type="Google" id="ProtNLM"/>
    </source>
</evidence>
<reference evidence="2 3" key="1">
    <citation type="submission" date="2015-03" db="EMBL/GenBank/DDBJ databases">
        <title>Complete genome sequence of Lactobacillus acetotolerans NBRC 13120.</title>
        <authorList>
            <person name="Toh H."/>
            <person name="Morita H."/>
            <person name="Fujita N."/>
        </authorList>
    </citation>
    <scope>NUCLEOTIDE SEQUENCE [LARGE SCALE GENOMIC DNA]</scope>
    <source>
        <strain evidence="2 3">NBRC 13120</strain>
    </source>
</reference>
<gene>
    <name evidence="2" type="ORF">LBAT_0957</name>
</gene>
<evidence type="ECO:0000313" key="3">
    <source>
        <dbReference type="Proteomes" id="UP000035709"/>
    </source>
</evidence>